<evidence type="ECO:0000259" key="7">
    <source>
        <dbReference type="Pfam" id="PF00291"/>
    </source>
</evidence>
<evidence type="ECO:0000256" key="3">
    <source>
        <dbReference type="ARBA" id="ARBA00012093"/>
    </source>
</evidence>
<dbReference type="AlphaFoldDB" id="A0AAD5YCZ4"/>
<dbReference type="GO" id="GO:0009097">
    <property type="term" value="P:isoleucine biosynthetic process"/>
    <property type="evidence" value="ECO:0007669"/>
    <property type="project" value="TreeGrafter"/>
</dbReference>
<reference evidence="8" key="1">
    <citation type="submission" date="2022-07" db="EMBL/GenBank/DDBJ databases">
        <title>Genome Sequence of Physisporinus lineatus.</title>
        <authorList>
            <person name="Buettner E."/>
        </authorList>
    </citation>
    <scope>NUCLEOTIDE SEQUENCE</scope>
    <source>
        <strain evidence="8">VT162</strain>
    </source>
</reference>
<dbReference type="InterPro" id="IPR001926">
    <property type="entry name" value="TrpB-like_PALP"/>
</dbReference>
<keyword evidence="5" id="KW-0456">Lyase</keyword>
<comment type="similarity">
    <text evidence="2">Belongs to the serine/threonine dehydratase family.</text>
</comment>
<evidence type="ECO:0000256" key="2">
    <source>
        <dbReference type="ARBA" id="ARBA00010869"/>
    </source>
</evidence>
<evidence type="ECO:0000256" key="1">
    <source>
        <dbReference type="ARBA" id="ARBA00001933"/>
    </source>
</evidence>
<dbReference type="PANTHER" id="PTHR48078">
    <property type="entry name" value="THREONINE DEHYDRATASE, MITOCHONDRIAL-RELATED"/>
    <property type="match status" value="1"/>
</dbReference>
<comment type="cofactor">
    <cofactor evidence="1">
        <name>pyridoxal 5'-phosphate</name>
        <dbReference type="ChEBI" id="CHEBI:597326"/>
    </cofactor>
</comment>
<dbReference type="GO" id="GO:0003941">
    <property type="term" value="F:L-serine ammonia-lyase activity"/>
    <property type="evidence" value="ECO:0007669"/>
    <property type="project" value="UniProtKB-EC"/>
</dbReference>
<comment type="catalytic activity">
    <reaction evidence="6">
        <text>L-serine = pyruvate + NH4(+)</text>
        <dbReference type="Rhea" id="RHEA:19169"/>
        <dbReference type="ChEBI" id="CHEBI:15361"/>
        <dbReference type="ChEBI" id="CHEBI:28938"/>
        <dbReference type="ChEBI" id="CHEBI:33384"/>
        <dbReference type="EC" id="4.3.1.17"/>
    </reaction>
</comment>
<name>A0AAD5YCZ4_9APHY</name>
<evidence type="ECO:0000256" key="4">
    <source>
        <dbReference type="ARBA" id="ARBA00022898"/>
    </source>
</evidence>
<organism evidence="8 9">
    <name type="scientific">Meripilus lineatus</name>
    <dbReference type="NCBI Taxonomy" id="2056292"/>
    <lineage>
        <taxon>Eukaryota</taxon>
        <taxon>Fungi</taxon>
        <taxon>Dikarya</taxon>
        <taxon>Basidiomycota</taxon>
        <taxon>Agaricomycotina</taxon>
        <taxon>Agaricomycetes</taxon>
        <taxon>Polyporales</taxon>
        <taxon>Meripilaceae</taxon>
        <taxon>Meripilus</taxon>
    </lineage>
</organism>
<dbReference type="Proteomes" id="UP001212997">
    <property type="component" value="Unassembled WGS sequence"/>
</dbReference>
<dbReference type="GO" id="GO:0006567">
    <property type="term" value="P:L-threonine catabolic process"/>
    <property type="evidence" value="ECO:0007669"/>
    <property type="project" value="TreeGrafter"/>
</dbReference>
<evidence type="ECO:0000313" key="9">
    <source>
        <dbReference type="Proteomes" id="UP001212997"/>
    </source>
</evidence>
<accession>A0AAD5YCZ4</accession>
<keyword evidence="9" id="KW-1185">Reference proteome</keyword>
<dbReference type="Pfam" id="PF00291">
    <property type="entry name" value="PALP"/>
    <property type="match status" value="1"/>
</dbReference>
<dbReference type="GO" id="GO:0006565">
    <property type="term" value="P:L-serine catabolic process"/>
    <property type="evidence" value="ECO:0007669"/>
    <property type="project" value="TreeGrafter"/>
</dbReference>
<dbReference type="EMBL" id="JANAWD010000872">
    <property type="protein sequence ID" value="KAJ3475347.1"/>
    <property type="molecule type" value="Genomic_DNA"/>
</dbReference>
<keyword evidence="4" id="KW-0663">Pyridoxal phosphate</keyword>
<dbReference type="SUPFAM" id="SSF53686">
    <property type="entry name" value="Tryptophan synthase beta subunit-like PLP-dependent enzymes"/>
    <property type="match status" value="1"/>
</dbReference>
<evidence type="ECO:0000313" key="8">
    <source>
        <dbReference type="EMBL" id="KAJ3475347.1"/>
    </source>
</evidence>
<dbReference type="PANTHER" id="PTHR48078:SF2">
    <property type="entry name" value="CATABOLIC L-SERINE_THREONINE DEHYDRATASE"/>
    <property type="match status" value="1"/>
</dbReference>
<evidence type="ECO:0000256" key="5">
    <source>
        <dbReference type="ARBA" id="ARBA00023239"/>
    </source>
</evidence>
<dbReference type="InterPro" id="IPR050147">
    <property type="entry name" value="Ser/Thr_Dehydratase"/>
</dbReference>
<dbReference type="InterPro" id="IPR036052">
    <property type="entry name" value="TrpB-like_PALP_sf"/>
</dbReference>
<dbReference type="GO" id="GO:0004794">
    <property type="term" value="F:threonine deaminase activity"/>
    <property type="evidence" value="ECO:0007669"/>
    <property type="project" value="TreeGrafter"/>
</dbReference>
<dbReference type="EC" id="4.3.1.17" evidence="3"/>
<proteinExistence type="inferred from homology"/>
<sequence>MKCTVFLPHGATPAILRFFEREGAEVRFEGTCYPEAFKAAQLEATTNPNAVLIPAYDDPVIWEGYSSMVREIARQLPDAVKPDTLFCSVGGGGLAGGIMVGCKNVGWDDVPLVTMETTGSNCFYQSVLLNRKLQTGARALPPHVEIVDDPQNGVRLALLKKLTSRASSLGASMPSAGVVKMALERPGGVKCACGPDELAMQTTLSFADDHKMLVELACSTTLIPAYNLALFEKLVPAKADGSRRTVVFVVCGGFKIDFDELVEYNSIVKKEVENGVNTWETHVDGELVEIPKLGCPYS</sequence>
<feature type="domain" description="Tryptophan synthase beta chain-like PALP" evidence="7">
    <location>
        <begin position="1"/>
        <end position="252"/>
    </location>
</feature>
<dbReference type="Gene3D" id="3.40.50.1100">
    <property type="match status" value="2"/>
</dbReference>
<evidence type="ECO:0000256" key="6">
    <source>
        <dbReference type="ARBA" id="ARBA00049406"/>
    </source>
</evidence>
<gene>
    <name evidence="8" type="ORF">NLI96_g11892</name>
</gene>
<comment type="caution">
    <text evidence="8">The sequence shown here is derived from an EMBL/GenBank/DDBJ whole genome shotgun (WGS) entry which is preliminary data.</text>
</comment>
<protein>
    <recommendedName>
        <fullName evidence="3">L-serine ammonia-lyase</fullName>
        <ecNumber evidence="3">4.3.1.17</ecNumber>
    </recommendedName>
</protein>